<dbReference type="InParanoid" id="A0A316YA11"/>
<keyword evidence="2" id="KW-1185">Reference proteome</keyword>
<evidence type="ECO:0000313" key="1">
    <source>
        <dbReference type="EMBL" id="PWN86536.1"/>
    </source>
</evidence>
<sequence length="372" mass="42229">MMWRLLDEPKPRPLPPPFELLFMDRRKLVKLQPYTSGGHDGTPEDCNIPCNLCVQKREHPEWLPYAYPSDFYYPDAFSATLDDYIEIGIYADEPVDWVMMEGPTGKGQISGIDSWADCERELVAIIEQMPNLETFEWDFQVALPSQPIVDALVVRKPKSLRMFHAPDISSRSDVTEALSLLRGVECLSLEFYEVEGDEDLLTETARQLFDALCTSGKVKHLCLKIESVDDRGYAAFISLAARLHSVDGYVASRRETEAEKRKRTLVRENYTEIQKALCALRPLLRQNWLGKNGSGDLTGDDVAQVFKRHDVLHPLVHLVDFNTDTELAQKTADVWNAQTDKGPNEPGWPKGEVFALSSDLHWSDFPPFAPET</sequence>
<proteinExistence type="predicted"/>
<name>A0A316YA11_9BASI</name>
<dbReference type="EMBL" id="KZ819644">
    <property type="protein sequence ID" value="PWN86536.1"/>
    <property type="molecule type" value="Genomic_DNA"/>
</dbReference>
<dbReference type="GeneID" id="37044912"/>
<organism evidence="1 2">
    <name type="scientific">Acaromyces ingoldii</name>
    <dbReference type="NCBI Taxonomy" id="215250"/>
    <lineage>
        <taxon>Eukaryota</taxon>
        <taxon>Fungi</taxon>
        <taxon>Dikarya</taxon>
        <taxon>Basidiomycota</taxon>
        <taxon>Ustilaginomycotina</taxon>
        <taxon>Exobasidiomycetes</taxon>
        <taxon>Exobasidiales</taxon>
        <taxon>Cryptobasidiaceae</taxon>
        <taxon>Acaromyces</taxon>
    </lineage>
</organism>
<gene>
    <name evidence="1" type="ORF">FA10DRAFT_270100</name>
</gene>
<dbReference type="Proteomes" id="UP000245768">
    <property type="component" value="Unassembled WGS sequence"/>
</dbReference>
<accession>A0A316YA11</accession>
<evidence type="ECO:0000313" key="2">
    <source>
        <dbReference type="Proteomes" id="UP000245768"/>
    </source>
</evidence>
<reference evidence="1 2" key="1">
    <citation type="journal article" date="2018" name="Mol. Biol. Evol.">
        <title>Broad Genomic Sampling Reveals a Smut Pathogenic Ancestry of the Fungal Clade Ustilaginomycotina.</title>
        <authorList>
            <person name="Kijpornyongpan T."/>
            <person name="Mondo S.J."/>
            <person name="Barry K."/>
            <person name="Sandor L."/>
            <person name="Lee J."/>
            <person name="Lipzen A."/>
            <person name="Pangilinan J."/>
            <person name="LaButti K."/>
            <person name="Hainaut M."/>
            <person name="Henrissat B."/>
            <person name="Grigoriev I.V."/>
            <person name="Spatafora J.W."/>
            <person name="Aime M.C."/>
        </authorList>
    </citation>
    <scope>NUCLEOTIDE SEQUENCE [LARGE SCALE GENOMIC DNA]</scope>
    <source>
        <strain evidence="1 2">MCA 4198</strain>
    </source>
</reference>
<dbReference type="RefSeq" id="XP_025373734.1">
    <property type="nucleotide sequence ID" value="XM_025522996.1"/>
</dbReference>
<dbReference type="AlphaFoldDB" id="A0A316YA11"/>
<protein>
    <submittedName>
        <fullName evidence="1">Uncharacterized protein</fullName>
    </submittedName>
</protein>